<reference evidence="2 3" key="1">
    <citation type="submission" date="2020-07" db="EMBL/GenBank/DDBJ databases">
        <title>Sequencing the genomes of 1000 actinobacteria strains.</title>
        <authorList>
            <person name="Klenk H.-P."/>
        </authorList>
    </citation>
    <scope>NUCLEOTIDE SEQUENCE [LARGE SCALE GENOMIC DNA]</scope>
    <source>
        <strain evidence="2 3">DSM 15664</strain>
    </source>
</reference>
<dbReference type="RefSeq" id="WP_179442763.1">
    <property type="nucleotide sequence ID" value="NZ_BAAALK010000007.1"/>
</dbReference>
<evidence type="ECO:0000313" key="2">
    <source>
        <dbReference type="EMBL" id="NYJ18082.1"/>
    </source>
</evidence>
<proteinExistence type="predicted"/>
<accession>A0A7Z0J460</accession>
<feature type="transmembrane region" description="Helical" evidence="1">
    <location>
        <begin position="49"/>
        <end position="70"/>
    </location>
</feature>
<feature type="transmembrane region" description="Helical" evidence="1">
    <location>
        <begin position="16"/>
        <end position="37"/>
    </location>
</feature>
<sequence>MSHKKRPSDGSARRSALLLGLAAVVNIAWFVVLFLWMPHAFFPYWPAPVTMGGGVLTNVAALVLIGYLVSRRNLGRGLPATAAVAAVFSGAGAGMWFVPDPGGLRLTDLFMVAGGTLVWIIVLSVSIDRAFRVKRSPAIHAPPHGSSAEVHVVYVKNVETHEEKVIEVVAREEDARALEVRLGLAPPQAVEWETIGIRDAVEGSVESGDTIYLLSEGGPSDEAEEEEHSPNAVAAFVTRESVDEFLQDPRNHEYMVDLRLRTVRVGVPLD</sequence>
<dbReference type="AlphaFoldDB" id="A0A7Z0J460"/>
<name>A0A7Z0J460_9MICC</name>
<keyword evidence="1" id="KW-0472">Membrane</keyword>
<evidence type="ECO:0000256" key="1">
    <source>
        <dbReference type="SAM" id="Phobius"/>
    </source>
</evidence>
<evidence type="ECO:0000313" key="3">
    <source>
        <dbReference type="Proteomes" id="UP000560069"/>
    </source>
</evidence>
<feature type="transmembrane region" description="Helical" evidence="1">
    <location>
        <begin position="77"/>
        <end position="97"/>
    </location>
</feature>
<dbReference type="EMBL" id="JACCFQ010000001">
    <property type="protein sequence ID" value="NYJ18082.1"/>
    <property type="molecule type" value="Genomic_DNA"/>
</dbReference>
<keyword evidence="1" id="KW-0812">Transmembrane</keyword>
<keyword evidence="1" id="KW-1133">Transmembrane helix</keyword>
<keyword evidence="3" id="KW-1185">Reference proteome</keyword>
<protein>
    <submittedName>
        <fullName evidence="2">Uncharacterized protein</fullName>
    </submittedName>
</protein>
<gene>
    <name evidence="2" type="ORF">HNR11_002616</name>
</gene>
<feature type="transmembrane region" description="Helical" evidence="1">
    <location>
        <begin position="109"/>
        <end position="127"/>
    </location>
</feature>
<comment type="caution">
    <text evidence="2">The sequence shown here is derived from an EMBL/GenBank/DDBJ whole genome shotgun (WGS) entry which is preliminary data.</text>
</comment>
<organism evidence="2 3">
    <name type="scientific">Nesterenkonia sandarakina</name>
    <dbReference type="NCBI Taxonomy" id="272918"/>
    <lineage>
        <taxon>Bacteria</taxon>
        <taxon>Bacillati</taxon>
        <taxon>Actinomycetota</taxon>
        <taxon>Actinomycetes</taxon>
        <taxon>Micrococcales</taxon>
        <taxon>Micrococcaceae</taxon>
        <taxon>Nesterenkonia</taxon>
    </lineage>
</organism>
<dbReference type="Proteomes" id="UP000560069">
    <property type="component" value="Unassembled WGS sequence"/>
</dbReference>